<dbReference type="SMART" id="SM00470">
    <property type="entry name" value="ParB"/>
    <property type="match status" value="1"/>
</dbReference>
<dbReference type="InterPro" id="IPR036086">
    <property type="entry name" value="ParB/Sulfiredoxin_sf"/>
</dbReference>
<dbReference type="KEGG" id="thao:NI17_009085"/>
<sequence length="329" mass="36870">MASLRKRWSQNISAPELVPISSLNPADSPRHRGLRPEHLRTLTESREELPPILVHRATMRVIDGMHRLKVAADQGGTLISARFFEGTESEAFVLSVEGNTRHGLPLTLAERTAAARRILASHPEWSDRMVASVTGLSPKTVRDLRHSAQISAPEVTARVGRDGRVRPLDPAAGRLRAAELLRKNPRASLRRIADEAGISPGTVRDVKERLRRGEEPVPRARNRKRMSGPPTRKDSSNLPTPRPNRAPVQSEDLRACLETLTGDPVLRYSENGRRLLRVLSAISVLIENREQLLRSVPSHWAGTIYRIAMECSKEWQEFAQQMEVLEEAR</sequence>
<dbReference type="EMBL" id="CP063196">
    <property type="protein sequence ID" value="UOE21950.1"/>
    <property type="molecule type" value="Genomic_DNA"/>
</dbReference>
<gene>
    <name evidence="3" type="ORF">NI17_009085</name>
</gene>
<dbReference type="InterPro" id="IPR036388">
    <property type="entry name" value="WH-like_DNA-bd_sf"/>
</dbReference>
<feature type="domain" description="ParB-like N-terminal" evidence="2">
    <location>
        <begin position="16"/>
        <end position="100"/>
    </location>
</feature>
<evidence type="ECO:0000313" key="3">
    <source>
        <dbReference type="EMBL" id="UOE21950.1"/>
    </source>
</evidence>
<dbReference type="Proteomes" id="UP000265719">
    <property type="component" value="Chromosome"/>
</dbReference>
<organism evidence="3 4">
    <name type="scientific">Thermobifida halotolerans</name>
    <dbReference type="NCBI Taxonomy" id="483545"/>
    <lineage>
        <taxon>Bacteria</taxon>
        <taxon>Bacillati</taxon>
        <taxon>Actinomycetota</taxon>
        <taxon>Actinomycetes</taxon>
        <taxon>Streptosporangiales</taxon>
        <taxon>Nocardiopsidaceae</taxon>
        <taxon>Thermobifida</taxon>
    </lineage>
</organism>
<dbReference type="Gene3D" id="1.10.10.10">
    <property type="entry name" value="Winged helix-like DNA-binding domain superfamily/Winged helix DNA-binding domain"/>
    <property type="match status" value="1"/>
</dbReference>
<name>A0AA97M195_9ACTN</name>
<reference evidence="3" key="1">
    <citation type="submission" date="2020-10" db="EMBL/GenBank/DDBJ databases">
        <title>De novo genome project of the cellulose decomposer Thermobifida halotolerans type strain.</title>
        <authorList>
            <person name="Nagy I."/>
            <person name="Horvath B."/>
            <person name="Kukolya J."/>
            <person name="Nagy I."/>
            <person name="Orsini M."/>
        </authorList>
    </citation>
    <scope>NUCLEOTIDE SEQUENCE</scope>
    <source>
        <strain evidence="3">DSM 44931</strain>
    </source>
</reference>
<feature type="compositionally biased region" description="Basic and acidic residues" evidence="1">
    <location>
        <begin position="204"/>
        <end position="218"/>
    </location>
</feature>
<dbReference type="InterPro" id="IPR003115">
    <property type="entry name" value="ParB_N"/>
</dbReference>
<evidence type="ECO:0000256" key="1">
    <source>
        <dbReference type="SAM" id="MobiDB-lite"/>
    </source>
</evidence>
<evidence type="ECO:0000259" key="2">
    <source>
        <dbReference type="SMART" id="SM00470"/>
    </source>
</evidence>
<feature type="region of interest" description="Disordered" evidence="1">
    <location>
        <begin position="203"/>
        <end position="249"/>
    </location>
</feature>
<evidence type="ECO:0000313" key="4">
    <source>
        <dbReference type="Proteomes" id="UP000265719"/>
    </source>
</evidence>
<keyword evidence="4" id="KW-1185">Reference proteome</keyword>
<accession>A0AA97M195</accession>
<dbReference type="AlphaFoldDB" id="A0AA97M195"/>
<proteinExistence type="predicted"/>
<dbReference type="SUPFAM" id="SSF110849">
    <property type="entry name" value="ParB/Sulfiredoxin"/>
    <property type="match status" value="1"/>
</dbReference>
<dbReference type="Pfam" id="PF13412">
    <property type="entry name" value="HTH_24"/>
    <property type="match status" value="1"/>
</dbReference>
<protein>
    <submittedName>
        <fullName evidence="3">Helix-turn-helix domain-containing protein</fullName>
    </submittedName>
</protein>